<gene>
    <name evidence="2" type="ORF">METZ01_LOCUS143513</name>
</gene>
<feature type="non-terminal residue" evidence="2">
    <location>
        <position position="332"/>
    </location>
</feature>
<sequence length="332" mass="36577">MNPFQLPEEIQDRSTYDRAVSHLREAGIRLPLLSELTNAPQALNDVYEKLNQVHADAPDPRNLYRVHWFNDRARTGLTDTPEFVRLPKALTGVDAQIIVALGDRFPMIGAHKVLAAYGCLVPRLVSGAFDPGHHRAVWPSTGNYCRGGIAISRILGCHGVAVLPEGMSRERFSWLEKWVSDPQDIVRTPGTESNVKEIYDKCEQLSRDPQNIIVNQFSEFSNYLVHRLVTGNALDRIFQSVSTSLPNARLAGFIAATGSAGTLGAGDHLKSRYGTRIVAVEPVECPTLLYNGFGEHNIQGVGDKHVPLIHNVMNTDFVVGVSDYDSDGINAL</sequence>
<accession>A0A381ZN63</accession>
<dbReference type="AlphaFoldDB" id="A0A381ZN63"/>
<dbReference type="EMBL" id="UINC01021976">
    <property type="protein sequence ID" value="SVA90659.1"/>
    <property type="molecule type" value="Genomic_DNA"/>
</dbReference>
<reference evidence="2" key="1">
    <citation type="submission" date="2018-05" db="EMBL/GenBank/DDBJ databases">
        <authorList>
            <person name="Lanie J.A."/>
            <person name="Ng W.-L."/>
            <person name="Kazmierczak K.M."/>
            <person name="Andrzejewski T.M."/>
            <person name="Davidsen T.M."/>
            <person name="Wayne K.J."/>
            <person name="Tettelin H."/>
            <person name="Glass J.I."/>
            <person name="Rusch D."/>
            <person name="Podicherti R."/>
            <person name="Tsui H.-C.T."/>
            <person name="Winkler M.E."/>
        </authorList>
    </citation>
    <scope>NUCLEOTIDE SEQUENCE</scope>
</reference>
<dbReference type="SUPFAM" id="SSF53686">
    <property type="entry name" value="Tryptophan synthase beta subunit-like PLP-dependent enzymes"/>
    <property type="match status" value="1"/>
</dbReference>
<dbReference type="Gene3D" id="3.40.50.1100">
    <property type="match status" value="2"/>
</dbReference>
<organism evidence="2">
    <name type="scientific">marine metagenome</name>
    <dbReference type="NCBI Taxonomy" id="408172"/>
    <lineage>
        <taxon>unclassified sequences</taxon>
        <taxon>metagenomes</taxon>
        <taxon>ecological metagenomes</taxon>
    </lineage>
</organism>
<dbReference type="InterPro" id="IPR001926">
    <property type="entry name" value="TrpB-like_PALP"/>
</dbReference>
<evidence type="ECO:0000259" key="1">
    <source>
        <dbReference type="Pfam" id="PF00291"/>
    </source>
</evidence>
<evidence type="ECO:0000313" key="2">
    <source>
        <dbReference type="EMBL" id="SVA90659.1"/>
    </source>
</evidence>
<proteinExistence type="predicted"/>
<dbReference type="Pfam" id="PF00291">
    <property type="entry name" value="PALP"/>
    <property type="match status" value="1"/>
</dbReference>
<protein>
    <recommendedName>
        <fullName evidence="1">Tryptophan synthase beta chain-like PALP domain-containing protein</fullName>
    </recommendedName>
</protein>
<feature type="domain" description="Tryptophan synthase beta chain-like PALP" evidence="1">
    <location>
        <begin position="84"/>
        <end position="289"/>
    </location>
</feature>
<name>A0A381ZN63_9ZZZZ</name>
<dbReference type="InterPro" id="IPR036052">
    <property type="entry name" value="TrpB-like_PALP_sf"/>
</dbReference>
<dbReference type="PANTHER" id="PTHR10314">
    <property type="entry name" value="CYSTATHIONINE BETA-SYNTHASE"/>
    <property type="match status" value="1"/>
</dbReference>
<dbReference type="InterPro" id="IPR050214">
    <property type="entry name" value="Cys_Synth/Cystath_Beta-Synth"/>
</dbReference>